<proteinExistence type="predicted"/>
<sequence>MENKPNISLINPFQPFAPLQPEMDQAIFRGRADLANRLILLPLFPEHKTTLVLSGPMRSGKTSFLNMLPSLLTENCLFIQLTPNTPYIIPDIYFQTIVEQAREQIKARYHLILPSLPSDHNPYQAGLRWLDGLNHRGNELQIVLLLDDFEKLPDLFVGGRFAFLDFLALLQKVVTQFENIHLLLSSEYTLEEMIETELAWLEYLPKFRQLYLELLSPVTAKNLLQQPVITFPEQLIDASFAESIAVKTGGHPYLLQLFGYVIVEFLNEQQQNYISPKDKIIMTERVLEMATPFFQQIMQKYTAFHTPLMQMAKNEIITTEFTAMQQRYLKRHWLLNEKNKLAIPLLQQWLIKNQSTNELTRLPTV</sequence>
<dbReference type="SUPFAM" id="SSF52540">
    <property type="entry name" value="P-loop containing nucleoside triphosphate hydrolases"/>
    <property type="match status" value="1"/>
</dbReference>
<accession>A0A251X311</accession>
<keyword evidence="2" id="KW-1185">Reference proteome</keyword>
<gene>
    <name evidence="1" type="ORF">TPSD3_16555</name>
</gene>
<name>A0A251X311_9GAMM</name>
<dbReference type="Proteomes" id="UP000194798">
    <property type="component" value="Unassembled WGS sequence"/>
</dbReference>
<dbReference type="InterPro" id="IPR027417">
    <property type="entry name" value="P-loop_NTPase"/>
</dbReference>
<evidence type="ECO:0008006" key="3">
    <source>
        <dbReference type="Google" id="ProtNLM"/>
    </source>
</evidence>
<comment type="caution">
    <text evidence="1">The sequence shown here is derived from an EMBL/GenBank/DDBJ whole genome shotgun (WGS) entry which is preliminary data.</text>
</comment>
<protein>
    <recommendedName>
        <fullName evidence="3">ATP-binding protein</fullName>
    </recommendedName>
</protein>
<dbReference type="AlphaFoldDB" id="A0A251X311"/>
<dbReference type="OrthoDB" id="5621857at2"/>
<evidence type="ECO:0000313" key="2">
    <source>
        <dbReference type="Proteomes" id="UP000194798"/>
    </source>
</evidence>
<dbReference type="Gene3D" id="3.40.50.300">
    <property type="entry name" value="P-loop containing nucleotide triphosphate hydrolases"/>
    <property type="match status" value="1"/>
</dbReference>
<evidence type="ECO:0000313" key="1">
    <source>
        <dbReference type="EMBL" id="OUD11665.1"/>
    </source>
</evidence>
<organism evidence="1 2">
    <name type="scientific">Thioflexithrix psekupsensis</name>
    <dbReference type="NCBI Taxonomy" id="1570016"/>
    <lineage>
        <taxon>Bacteria</taxon>
        <taxon>Pseudomonadati</taxon>
        <taxon>Pseudomonadota</taxon>
        <taxon>Gammaproteobacteria</taxon>
        <taxon>Thiotrichales</taxon>
        <taxon>Thioflexithrix</taxon>
    </lineage>
</organism>
<dbReference type="RefSeq" id="WP_086489683.1">
    <property type="nucleotide sequence ID" value="NZ_MSLT01000024.1"/>
</dbReference>
<reference evidence="1 2" key="1">
    <citation type="submission" date="2016-12" db="EMBL/GenBank/DDBJ databases">
        <title>Thioflexothrix psekupsii D3 genome sequencing and assembly.</title>
        <authorList>
            <person name="Fomenkov A."/>
            <person name="Vincze T."/>
            <person name="Grabovich M."/>
            <person name="Anton B.P."/>
            <person name="Dubinina G."/>
            <person name="Orlova M."/>
            <person name="Belousova E."/>
            <person name="Roberts R.J."/>
        </authorList>
    </citation>
    <scope>NUCLEOTIDE SEQUENCE [LARGE SCALE GENOMIC DNA]</scope>
    <source>
        <strain evidence="1">D3</strain>
    </source>
</reference>
<dbReference type="EMBL" id="MSLT01000024">
    <property type="protein sequence ID" value="OUD11665.1"/>
    <property type="molecule type" value="Genomic_DNA"/>
</dbReference>